<accession>A0AAD3CHU7</accession>
<keyword evidence="2" id="KW-0223">Dioxygenase</keyword>
<keyword evidence="7" id="KW-1185">Reference proteome</keyword>
<dbReference type="GO" id="GO:0031418">
    <property type="term" value="F:L-ascorbic acid binding"/>
    <property type="evidence" value="ECO:0007669"/>
    <property type="project" value="InterPro"/>
</dbReference>
<evidence type="ECO:0000313" key="7">
    <source>
        <dbReference type="Proteomes" id="UP001054902"/>
    </source>
</evidence>
<reference evidence="6 7" key="1">
    <citation type="journal article" date="2021" name="Sci. Rep.">
        <title>The genome of the diatom Chaetoceros tenuissimus carries an ancient integrated fragment of an extant virus.</title>
        <authorList>
            <person name="Hongo Y."/>
            <person name="Kimura K."/>
            <person name="Takaki Y."/>
            <person name="Yoshida Y."/>
            <person name="Baba S."/>
            <person name="Kobayashi G."/>
            <person name="Nagasaki K."/>
            <person name="Hano T."/>
            <person name="Tomaru Y."/>
        </authorList>
    </citation>
    <scope>NUCLEOTIDE SEQUENCE [LARGE SCALE GENOMIC DNA]</scope>
    <source>
        <strain evidence="6 7">NIES-3715</strain>
    </source>
</reference>
<comment type="cofactor">
    <cofactor evidence="1">
        <name>L-ascorbate</name>
        <dbReference type="ChEBI" id="CHEBI:38290"/>
    </cofactor>
</comment>
<dbReference type="GO" id="GO:0016705">
    <property type="term" value="F:oxidoreductase activity, acting on paired donors, with incorporation or reduction of molecular oxygen"/>
    <property type="evidence" value="ECO:0007669"/>
    <property type="project" value="InterPro"/>
</dbReference>
<dbReference type="InterPro" id="IPR006620">
    <property type="entry name" value="Pro_4_hyd_alph"/>
</dbReference>
<evidence type="ECO:0000313" key="6">
    <source>
        <dbReference type="EMBL" id="GFH45898.1"/>
    </source>
</evidence>
<feature type="compositionally biased region" description="Polar residues" evidence="4">
    <location>
        <begin position="11"/>
        <end position="26"/>
    </location>
</feature>
<evidence type="ECO:0000256" key="3">
    <source>
        <dbReference type="ARBA" id="ARBA00023002"/>
    </source>
</evidence>
<keyword evidence="3" id="KW-0560">Oxidoreductase</keyword>
<dbReference type="Gene3D" id="2.60.120.620">
    <property type="entry name" value="q2cbj1_9rhob like domain"/>
    <property type="match status" value="1"/>
</dbReference>
<organism evidence="6 7">
    <name type="scientific">Chaetoceros tenuissimus</name>
    <dbReference type="NCBI Taxonomy" id="426638"/>
    <lineage>
        <taxon>Eukaryota</taxon>
        <taxon>Sar</taxon>
        <taxon>Stramenopiles</taxon>
        <taxon>Ochrophyta</taxon>
        <taxon>Bacillariophyta</taxon>
        <taxon>Coscinodiscophyceae</taxon>
        <taxon>Chaetocerotophycidae</taxon>
        <taxon>Chaetocerotales</taxon>
        <taxon>Chaetocerotaceae</taxon>
        <taxon>Chaetoceros</taxon>
    </lineage>
</organism>
<name>A0AAD3CHU7_9STRA</name>
<feature type="region of interest" description="Disordered" evidence="4">
    <location>
        <begin position="86"/>
        <end position="106"/>
    </location>
</feature>
<feature type="region of interest" description="Disordered" evidence="4">
    <location>
        <begin position="45"/>
        <end position="64"/>
    </location>
</feature>
<dbReference type="GO" id="GO:0051213">
    <property type="term" value="F:dioxygenase activity"/>
    <property type="evidence" value="ECO:0007669"/>
    <property type="project" value="UniProtKB-KW"/>
</dbReference>
<sequence length="347" mass="38673">MSHSAKKTTEESTNGQTNVGSYSPNNSTSAFTSRWFPFNFGSKTKSEALEVPPPPSSPTPSISEDMDEIMKSVVSEALGDNVLAEIPNRDSKPLQQARSPLKGAPIDKENSSLRCLVENPHSQLESLYVDGKKVTIISEELKVFVIDLLSKETCDRIRSMTDDHVREVKEAGSNQPTWRTLYTYTKQDLPCSEVKNLEAQFTDGIMADVKKVYASLFGNAKEVSKLRARSWKEPHLLLYQNMEGKPLHTGVEMHYDGCSLTWNCLLSSNDEFTGGGTYIRALKKTVMLKQGQVLVHPGDLYHMGCDITSGVRALIVCFMDGFDPEVRDPSSSKTDRVEYQSNLLFVE</sequence>
<evidence type="ECO:0000256" key="2">
    <source>
        <dbReference type="ARBA" id="ARBA00022964"/>
    </source>
</evidence>
<protein>
    <recommendedName>
        <fullName evidence="5">Prolyl 4-hydroxylase alpha subunit domain-containing protein</fullName>
    </recommendedName>
</protein>
<dbReference type="GO" id="GO:0005506">
    <property type="term" value="F:iron ion binding"/>
    <property type="evidence" value="ECO:0007669"/>
    <property type="project" value="InterPro"/>
</dbReference>
<dbReference type="EMBL" id="BLLK01000022">
    <property type="protein sequence ID" value="GFH45898.1"/>
    <property type="molecule type" value="Genomic_DNA"/>
</dbReference>
<dbReference type="Proteomes" id="UP001054902">
    <property type="component" value="Unassembled WGS sequence"/>
</dbReference>
<feature type="region of interest" description="Disordered" evidence="4">
    <location>
        <begin position="1"/>
        <end position="26"/>
    </location>
</feature>
<gene>
    <name evidence="6" type="ORF">CTEN210_02372</name>
</gene>
<evidence type="ECO:0000256" key="4">
    <source>
        <dbReference type="SAM" id="MobiDB-lite"/>
    </source>
</evidence>
<evidence type="ECO:0000259" key="5">
    <source>
        <dbReference type="SMART" id="SM00702"/>
    </source>
</evidence>
<dbReference type="AlphaFoldDB" id="A0AAD3CHU7"/>
<feature type="domain" description="Prolyl 4-hydroxylase alpha subunit" evidence="5">
    <location>
        <begin position="140"/>
        <end position="320"/>
    </location>
</feature>
<comment type="caution">
    <text evidence="6">The sequence shown here is derived from an EMBL/GenBank/DDBJ whole genome shotgun (WGS) entry which is preliminary data.</text>
</comment>
<evidence type="ECO:0000256" key="1">
    <source>
        <dbReference type="ARBA" id="ARBA00001961"/>
    </source>
</evidence>
<dbReference type="SMART" id="SM00702">
    <property type="entry name" value="P4Hc"/>
    <property type="match status" value="1"/>
</dbReference>
<proteinExistence type="predicted"/>